<comment type="pathway">
    <text evidence="1 8 9">Carbohydrate degradation; glycolysis; D-glyceraldehyde 3-phosphate and glycerone phosphate from D-glucose: step 2/4.</text>
</comment>
<keyword evidence="3 8" id="KW-0312">Gluconeogenesis</keyword>
<dbReference type="InterPro" id="IPR035482">
    <property type="entry name" value="SIS_PGI_2"/>
</dbReference>
<dbReference type="InterPro" id="IPR001672">
    <property type="entry name" value="G6P_Isomerase"/>
</dbReference>
<comment type="similarity">
    <text evidence="2 8 9">Belongs to the GPI family.</text>
</comment>
<accession>A0ABU7YV51</accession>
<dbReference type="Gene3D" id="3.40.50.10490">
    <property type="entry name" value="Glucose-6-phosphate isomerase like protein, domain 1"/>
    <property type="match status" value="2"/>
</dbReference>
<evidence type="ECO:0000313" key="10">
    <source>
        <dbReference type="EMBL" id="MEG3182804.1"/>
    </source>
</evidence>
<keyword evidence="11" id="KW-1185">Reference proteome</keyword>
<proteinExistence type="inferred from homology"/>
<dbReference type="PROSITE" id="PS51463">
    <property type="entry name" value="P_GLUCOSE_ISOMERASE_3"/>
    <property type="match status" value="1"/>
</dbReference>
<comment type="caution">
    <text evidence="10">The sequence shown here is derived from an EMBL/GenBank/DDBJ whole genome shotgun (WGS) entry which is preliminary data.</text>
</comment>
<dbReference type="Proteomes" id="UP001355056">
    <property type="component" value="Unassembled WGS sequence"/>
</dbReference>
<evidence type="ECO:0000256" key="2">
    <source>
        <dbReference type="ARBA" id="ARBA00006604"/>
    </source>
</evidence>
<dbReference type="NCBIfam" id="NF001211">
    <property type="entry name" value="PRK00179.1"/>
    <property type="match status" value="1"/>
</dbReference>
<evidence type="ECO:0000256" key="6">
    <source>
        <dbReference type="ARBA" id="ARBA00023235"/>
    </source>
</evidence>
<dbReference type="CDD" id="cd05016">
    <property type="entry name" value="SIS_PGI_2"/>
    <property type="match status" value="1"/>
</dbReference>
<dbReference type="EMBL" id="JAXGFP010000001">
    <property type="protein sequence ID" value="MEG3182804.1"/>
    <property type="molecule type" value="Genomic_DNA"/>
</dbReference>
<comment type="subcellular location">
    <subcellularLocation>
        <location evidence="8">Cytoplasm</location>
    </subcellularLocation>
</comment>
<comment type="function">
    <text evidence="8">Catalyzes the reversible isomerization of glucose-6-phosphate to fructose-6-phosphate.</text>
</comment>
<dbReference type="PROSITE" id="PS00174">
    <property type="entry name" value="P_GLUCOSE_ISOMERASE_2"/>
    <property type="match status" value="1"/>
</dbReference>
<evidence type="ECO:0000256" key="5">
    <source>
        <dbReference type="ARBA" id="ARBA00023152"/>
    </source>
</evidence>
<keyword evidence="4 8" id="KW-0963">Cytoplasm</keyword>
<name>A0ABU7YV51_9GAMM</name>
<evidence type="ECO:0000256" key="1">
    <source>
        <dbReference type="ARBA" id="ARBA00004926"/>
    </source>
</evidence>
<evidence type="ECO:0000256" key="3">
    <source>
        <dbReference type="ARBA" id="ARBA00022432"/>
    </source>
</evidence>
<protein>
    <recommendedName>
        <fullName evidence="8">Glucose-6-phosphate isomerase</fullName>
        <shortName evidence="8">GPI</shortName>
        <ecNumber evidence="8">5.3.1.9</ecNumber>
    </recommendedName>
    <alternativeName>
        <fullName evidence="8">Phosphoglucose isomerase</fullName>
        <shortName evidence="8">PGI</shortName>
    </alternativeName>
    <alternativeName>
        <fullName evidence="8">Phosphohexose isomerase</fullName>
        <shortName evidence="8">PHI</shortName>
    </alternativeName>
</protein>
<dbReference type="PANTHER" id="PTHR11469">
    <property type="entry name" value="GLUCOSE-6-PHOSPHATE ISOMERASE"/>
    <property type="match status" value="1"/>
</dbReference>
<dbReference type="PRINTS" id="PR00662">
    <property type="entry name" value="G6PISOMERASE"/>
</dbReference>
<dbReference type="PROSITE" id="PS00765">
    <property type="entry name" value="P_GLUCOSE_ISOMERASE_1"/>
    <property type="match status" value="1"/>
</dbReference>
<organism evidence="10 11">
    <name type="scientific">Novilysobacter erysipheiresistens</name>
    <dbReference type="NCBI Taxonomy" id="1749332"/>
    <lineage>
        <taxon>Bacteria</taxon>
        <taxon>Pseudomonadati</taxon>
        <taxon>Pseudomonadota</taxon>
        <taxon>Gammaproteobacteria</taxon>
        <taxon>Lysobacterales</taxon>
        <taxon>Lysobacteraceae</taxon>
        <taxon>Novilysobacter</taxon>
    </lineage>
</organism>
<dbReference type="Pfam" id="PF00342">
    <property type="entry name" value="PGI"/>
    <property type="match status" value="1"/>
</dbReference>
<dbReference type="InterPro" id="IPR046348">
    <property type="entry name" value="SIS_dom_sf"/>
</dbReference>
<feature type="active site" evidence="8">
    <location>
        <position position="476"/>
    </location>
</feature>
<dbReference type="Gene3D" id="1.10.1390.10">
    <property type="match status" value="1"/>
</dbReference>
<evidence type="ECO:0000256" key="8">
    <source>
        <dbReference type="HAMAP-Rule" id="MF_00473"/>
    </source>
</evidence>
<gene>
    <name evidence="8 10" type="primary">pgi</name>
    <name evidence="10" type="ORF">SNE34_02095</name>
</gene>
<dbReference type="GO" id="GO:0004347">
    <property type="term" value="F:glucose-6-phosphate isomerase activity"/>
    <property type="evidence" value="ECO:0007669"/>
    <property type="project" value="UniProtKB-EC"/>
</dbReference>
<dbReference type="EC" id="5.3.1.9" evidence="8"/>
<feature type="active site" description="Proton donor" evidence="8">
    <location>
        <position position="336"/>
    </location>
</feature>
<reference evidence="10 11" key="1">
    <citation type="journal article" date="2016" name="Int. J. Syst. Evol. Microbiol.">
        <title>Lysobacter erysipheiresistens sp. nov., an antagonist of powdery mildew, isolated from tobacco-cultivated soil.</title>
        <authorList>
            <person name="Xie B."/>
            <person name="Li T."/>
            <person name="Lin X."/>
            <person name="Wang C.J."/>
            <person name="Chen Y.J."/>
            <person name="Liu W.J."/>
            <person name="Zhao Z.W."/>
        </authorList>
    </citation>
    <scope>NUCLEOTIDE SEQUENCE [LARGE SCALE GENOMIC DNA]</scope>
    <source>
        <strain evidence="10 11">RS-LYSO-3</strain>
    </source>
</reference>
<sequence>MTAASSQLRQLRAHAARLAGRSIPALLEDDPARARDFAFQAGPLYANFARQRFDREALDALFALADAADAPGRLHALFDGEPINLTERRPALHTALRSDLSQSAIARDAHAQARAAREAMRALEAQLRTTGITDVVSVGIGGSDLGPRLVVDALAESALPGLRVHFLSNVDPAAAAAVTARLEPATTAVLLVSKSFGTQETLLNGRILRDWLGEGASERLYAITANAERACEAFDIPPERILPMWDWVGGRYSLWSAVGFPIALALGSEGFEALLDGAAEMDAHVLRTPPRQNLAFWHALTAIWNRNGLGLSTHAVLPYADRLQLLPKYLQQLVMESLGKSSRIDGTLVDNDTVPVWWGGVGTDSQHSFFQALHQGTQVVPMDLIGLVRGGGDAVGNAQALLANLLAQAEALANGQASDDPHRAYAGNRPSTMLLLDELSPRSLGALLAMYEHSVFLQGVIWGINPFDQFGVELGKQVADRLLPALRGEGEAEDPVTRELIGRLRG</sequence>
<evidence type="ECO:0000256" key="9">
    <source>
        <dbReference type="RuleBase" id="RU000612"/>
    </source>
</evidence>
<evidence type="ECO:0000256" key="7">
    <source>
        <dbReference type="ARBA" id="ARBA00029321"/>
    </source>
</evidence>
<dbReference type="CDD" id="cd05015">
    <property type="entry name" value="SIS_PGI_1"/>
    <property type="match status" value="1"/>
</dbReference>
<evidence type="ECO:0000313" key="11">
    <source>
        <dbReference type="Proteomes" id="UP001355056"/>
    </source>
</evidence>
<feature type="active site" evidence="8">
    <location>
        <position position="367"/>
    </location>
</feature>
<dbReference type="SUPFAM" id="SSF53697">
    <property type="entry name" value="SIS domain"/>
    <property type="match status" value="1"/>
</dbReference>
<dbReference type="InterPro" id="IPR035476">
    <property type="entry name" value="SIS_PGI_1"/>
</dbReference>
<evidence type="ECO:0000256" key="4">
    <source>
        <dbReference type="ARBA" id="ARBA00022490"/>
    </source>
</evidence>
<keyword evidence="6 8" id="KW-0413">Isomerase</keyword>
<dbReference type="InterPro" id="IPR018189">
    <property type="entry name" value="Phosphoglucose_isomerase_CS"/>
</dbReference>
<comment type="catalytic activity">
    <reaction evidence="7 8 9">
        <text>alpha-D-glucose 6-phosphate = beta-D-fructose 6-phosphate</text>
        <dbReference type="Rhea" id="RHEA:11816"/>
        <dbReference type="ChEBI" id="CHEBI:57634"/>
        <dbReference type="ChEBI" id="CHEBI:58225"/>
        <dbReference type="EC" id="5.3.1.9"/>
    </reaction>
</comment>
<keyword evidence="5 8" id="KW-0324">Glycolysis</keyword>
<dbReference type="RefSeq" id="WP_332614240.1">
    <property type="nucleotide sequence ID" value="NZ_JAXGFP010000001.1"/>
</dbReference>
<comment type="pathway">
    <text evidence="8">Carbohydrate biosynthesis; gluconeogenesis.</text>
</comment>
<dbReference type="InterPro" id="IPR023096">
    <property type="entry name" value="G6P_Isomerase_C"/>
</dbReference>
<dbReference type="HAMAP" id="MF_00473">
    <property type="entry name" value="G6P_isomerase"/>
    <property type="match status" value="1"/>
</dbReference>
<dbReference type="PANTHER" id="PTHR11469:SF1">
    <property type="entry name" value="GLUCOSE-6-PHOSPHATE ISOMERASE"/>
    <property type="match status" value="1"/>
</dbReference>